<dbReference type="EMBL" id="PGCL01000003">
    <property type="protein sequence ID" value="TAJ43910.1"/>
    <property type="molecule type" value="Genomic_DNA"/>
</dbReference>
<sequence>MFALTLIVAMLMGYGALEWSTILPDDRAASAQAWIDDDRLCLLYAGGAESANVCSISWQFSNGKNETLSGAQQEPGAEFVYESPPGATAESTHVLVTACFRNGTDRVILDTVV</sequence>
<dbReference type="AlphaFoldDB" id="A0A483CRZ5"/>
<accession>A0A483CRZ5</accession>
<reference evidence="1 2" key="1">
    <citation type="submission" date="2017-11" db="EMBL/GenBank/DDBJ databases">
        <title>Isolation and Characterization of Methanofollis Species from Methane Seep Offshore SW Taiwan.</title>
        <authorList>
            <person name="Teng N.-H."/>
            <person name="Lai M.-C."/>
            <person name="Chen S.-C."/>
        </authorList>
    </citation>
    <scope>NUCLEOTIDE SEQUENCE [LARGE SCALE GENOMIC DNA]</scope>
    <source>
        <strain evidence="1 2">FWC-SCC2</strain>
    </source>
</reference>
<evidence type="ECO:0000313" key="1">
    <source>
        <dbReference type="EMBL" id="TAJ43910.1"/>
    </source>
</evidence>
<evidence type="ECO:0000313" key="2">
    <source>
        <dbReference type="Proteomes" id="UP000292580"/>
    </source>
</evidence>
<gene>
    <name evidence="1" type="ORF">CUJ86_07570</name>
</gene>
<organism evidence="1 2">
    <name type="scientific">Methanofollis fontis</name>
    <dbReference type="NCBI Taxonomy" id="2052832"/>
    <lineage>
        <taxon>Archaea</taxon>
        <taxon>Methanobacteriati</taxon>
        <taxon>Methanobacteriota</taxon>
        <taxon>Stenosarchaea group</taxon>
        <taxon>Methanomicrobia</taxon>
        <taxon>Methanomicrobiales</taxon>
        <taxon>Methanomicrobiaceae</taxon>
        <taxon>Methanofollis</taxon>
    </lineage>
</organism>
<proteinExistence type="predicted"/>
<dbReference type="Proteomes" id="UP000292580">
    <property type="component" value="Unassembled WGS sequence"/>
</dbReference>
<keyword evidence="2" id="KW-1185">Reference proteome</keyword>
<protein>
    <submittedName>
        <fullName evidence="1">Uncharacterized protein</fullName>
    </submittedName>
</protein>
<name>A0A483CRZ5_9EURY</name>
<comment type="caution">
    <text evidence="1">The sequence shown here is derived from an EMBL/GenBank/DDBJ whole genome shotgun (WGS) entry which is preliminary data.</text>
</comment>